<dbReference type="Proteomes" id="UP000233551">
    <property type="component" value="Unassembled WGS sequence"/>
</dbReference>
<dbReference type="EMBL" id="PGOL01002655">
    <property type="protein sequence ID" value="PKI46268.1"/>
    <property type="molecule type" value="Genomic_DNA"/>
</dbReference>
<name>A0A2I0IQJ7_PUNGR</name>
<reference evidence="1 2" key="1">
    <citation type="submission" date="2017-11" db="EMBL/GenBank/DDBJ databases">
        <title>De-novo sequencing of pomegranate (Punica granatum L.) genome.</title>
        <authorList>
            <person name="Akparov Z."/>
            <person name="Amiraslanov A."/>
            <person name="Hajiyeva S."/>
            <person name="Abbasov M."/>
            <person name="Kaur K."/>
            <person name="Hamwieh A."/>
            <person name="Solovyev V."/>
            <person name="Salamov A."/>
            <person name="Braich B."/>
            <person name="Kosarev P."/>
            <person name="Mahmoud A."/>
            <person name="Hajiyev E."/>
            <person name="Babayeva S."/>
            <person name="Izzatullayeva V."/>
            <person name="Mammadov A."/>
            <person name="Mammadov A."/>
            <person name="Sharifova S."/>
            <person name="Ojaghi J."/>
            <person name="Eynullazada K."/>
            <person name="Bayramov B."/>
            <person name="Abdulazimova A."/>
            <person name="Shahmuradov I."/>
        </authorList>
    </citation>
    <scope>NUCLEOTIDE SEQUENCE [LARGE SCALE GENOMIC DNA]</scope>
    <source>
        <strain evidence="2">cv. AG2017</strain>
        <tissue evidence="1">Leaf</tissue>
    </source>
</reference>
<organism evidence="1 2">
    <name type="scientific">Punica granatum</name>
    <name type="common">Pomegranate</name>
    <dbReference type="NCBI Taxonomy" id="22663"/>
    <lineage>
        <taxon>Eukaryota</taxon>
        <taxon>Viridiplantae</taxon>
        <taxon>Streptophyta</taxon>
        <taxon>Embryophyta</taxon>
        <taxon>Tracheophyta</taxon>
        <taxon>Spermatophyta</taxon>
        <taxon>Magnoliopsida</taxon>
        <taxon>eudicotyledons</taxon>
        <taxon>Gunneridae</taxon>
        <taxon>Pentapetalae</taxon>
        <taxon>rosids</taxon>
        <taxon>malvids</taxon>
        <taxon>Myrtales</taxon>
        <taxon>Lythraceae</taxon>
        <taxon>Punica</taxon>
    </lineage>
</organism>
<proteinExistence type="predicted"/>
<evidence type="ECO:0000313" key="2">
    <source>
        <dbReference type="Proteomes" id="UP000233551"/>
    </source>
</evidence>
<evidence type="ECO:0000313" key="1">
    <source>
        <dbReference type="EMBL" id="PKI46268.1"/>
    </source>
</evidence>
<sequence>MDPGDESLCKELKFGMDLRDGPLGKKLKVGTDPGDGPLCSNLKVGMNLGGRTPDRNLKMFVWKGDMPRLLVIVALALMIATRLVLEDSENRGNLASPLGRLCDFPEVGPSVRWLLFVGGCPSLAMSNSSSKEDCKMSLLRCVFCIFRPLKRPVRNFVLSMRLRSRFKGLDARPPGFPLAMHGYTETFSMIPYQFYRLFNMPVDFGLFSSRCHRAAAFVIGSVVAN</sequence>
<gene>
    <name evidence="1" type="ORF">CRG98_033338</name>
</gene>
<protein>
    <submittedName>
        <fullName evidence="1">Uncharacterized protein</fullName>
    </submittedName>
</protein>
<comment type="caution">
    <text evidence="1">The sequence shown here is derived from an EMBL/GenBank/DDBJ whole genome shotgun (WGS) entry which is preliminary data.</text>
</comment>
<dbReference type="AlphaFoldDB" id="A0A2I0IQJ7"/>
<keyword evidence="2" id="KW-1185">Reference proteome</keyword>
<accession>A0A2I0IQJ7</accession>